<name>A0ACC2F8D3_DALPE</name>
<dbReference type="Proteomes" id="UP001157502">
    <property type="component" value="Chromosome 32"/>
</dbReference>
<reference evidence="1" key="1">
    <citation type="submission" date="2021-05" db="EMBL/GenBank/DDBJ databases">
        <authorList>
            <person name="Pan Q."/>
            <person name="Jouanno E."/>
            <person name="Zahm M."/>
            <person name="Klopp C."/>
            <person name="Cabau C."/>
            <person name="Louis A."/>
            <person name="Berthelot C."/>
            <person name="Parey E."/>
            <person name="Roest Crollius H."/>
            <person name="Montfort J."/>
            <person name="Robinson-Rechavi M."/>
            <person name="Bouchez O."/>
            <person name="Lampietro C."/>
            <person name="Lopez Roques C."/>
            <person name="Donnadieu C."/>
            <person name="Postlethwait J."/>
            <person name="Bobe J."/>
            <person name="Dillon D."/>
            <person name="Chandos A."/>
            <person name="von Hippel F."/>
            <person name="Guiguen Y."/>
        </authorList>
    </citation>
    <scope>NUCLEOTIDE SEQUENCE</scope>
    <source>
        <strain evidence="1">YG-Jan2019</strain>
    </source>
</reference>
<dbReference type="EMBL" id="CM055759">
    <property type="protein sequence ID" value="KAJ7987510.1"/>
    <property type="molecule type" value="Genomic_DNA"/>
</dbReference>
<sequence length="102" mass="11032">MNVAPAGNQRLGGTEPNPQRLSQLGSVMCQCKNLREKRRPGSLTRSPRPVCHVIEGGHPANVAGSLADGDELRGMRPETVALRLLYWRSATPPPLCCSPYSP</sequence>
<organism evidence="1 2">
    <name type="scientific">Dallia pectoralis</name>
    <name type="common">Alaska blackfish</name>
    <dbReference type="NCBI Taxonomy" id="75939"/>
    <lineage>
        <taxon>Eukaryota</taxon>
        <taxon>Metazoa</taxon>
        <taxon>Chordata</taxon>
        <taxon>Craniata</taxon>
        <taxon>Vertebrata</taxon>
        <taxon>Euteleostomi</taxon>
        <taxon>Actinopterygii</taxon>
        <taxon>Neopterygii</taxon>
        <taxon>Teleostei</taxon>
        <taxon>Protacanthopterygii</taxon>
        <taxon>Esociformes</taxon>
        <taxon>Umbridae</taxon>
        <taxon>Dallia</taxon>
    </lineage>
</organism>
<comment type="caution">
    <text evidence="1">The sequence shown here is derived from an EMBL/GenBank/DDBJ whole genome shotgun (WGS) entry which is preliminary data.</text>
</comment>
<gene>
    <name evidence="1" type="ORF">DPEC_G00327240</name>
</gene>
<accession>A0ACC2F8D3</accession>
<proteinExistence type="predicted"/>
<evidence type="ECO:0000313" key="1">
    <source>
        <dbReference type="EMBL" id="KAJ7987510.1"/>
    </source>
</evidence>
<keyword evidence="2" id="KW-1185">Reference proteome</keyword>
<protein>
    <submittedName>
        <fullName evidence="1">Uncharacterized protein</fullName>
    </submittedName>
</protein>
<evidence type="ECO:0000313" key="2">
    <source>
        <dbReference type="Proteomes" id="UP001157502"/>
    </source>
</evidence>